<dbReference type="AlphaFoldDB" id="A0A7M7JVI2"/>
<accession>A0A7M7JVI2</accession>
<dbReference type="GO" id="GO:0034272">
    <property type="term" value="C:phosphatidylinositol 3-kinase complex, class III, type II"/>
    <property type="evidence" value="ECO:0007669"/>
    <property type="project" value="TreeGrafter"/>
</dbReference>
<keyword evidence="7" id="KW-1185">Reference proteome</keyword>
<dbReference type="Gene3D" id="1.10.418.40">
    <property type="entry name" value="Autophagy protein 6/Beclin 1"/>
    <property type="match status" value="1"/>
</dbReference>
<evidence type="ECO:0008006" key="8">
    <source>
        <dbReference type="Google" id="ProtNLM"/>
    </source>
</evidence>
<evidence type="ECO:0000259" key="4">
    <source>
        <dbReference type="Pfam" id="PF04111"/>
    </source>
</evidence>
<reference evidence="6" key="1">
    <citation type="submission" date="2021-01" db="UniProtKB">
        <authorList>
            <consortium name="EnsemblMetazoa"/>
        </authorList>
    </citation>
    <scope>IDENTIFICATION</scope>
</reference>
<dbReference type="InterPro" id="IPR040455">
    <property type="entry name" value="Atg6_BARA"/>
</dbReference>
<dbReference type="OrthoDB" id="20368at2759"/>
<dbReference type="Gene3D" id="6.10.250.3110">
    <property type="match status" value="1"/>
</dbReference>
<dbReference type="InterPro" id="IPR041691">
    <property type="entry name" value="Atg6/beclin_CC"/>
</dbReference>
<dbReference type="GO" id="GO:0045324">
    <property type="term" value="P:late endosome to vacuole transport"/>
    <property type="evidence" value="ECO:0007669"/>
    <property type="project" value="TreeGrafter"/>
</dbReference>
<dbReference type="GO" id="GO:0034271">
    <property type="term" value="C:phosphatidylinositol 3-kinase complex, class III, type I"/>
    <property type="evidence" value="ECO:0007669"/>
    <property type="project" value="TreeGrafter"/>
</dbReference>
<evidence type="ECO:0000256" key="1">
    <source>
        <dbReference type="ARBA" id="ARBA00005965"/>
    </source>
</evidence>
<dbReference type="CTD" id="42850"/>
<dbReference type="Proteomes" id="UP000594260">
    <property type="component" value="Unplaced"/>
</dbReference>
<dbReference type="FunCoup" id="A0A7M7JVI2">
    <property type="interactions" value="1337"/>
</dbReference>
<sequence length="435" mass="49683">MDDQSNKAEVNFSCQRCGHPLKLDSSFSAVDDRLATDLAAPIVLLKPSAHNEQVTPVQSTDGVTRRVTTPLQVVEAGPGTGIAGNGDFMLVGSNVHPEAGRFSLHLEMTAQLFDVLTDESEVEHPLCEDCTDSLLDLMEDELTIAEAEVKDYKKYLSERSENDEESLDQLGMELKELQDEEQDLIARLQRVETEREEVMNKRKALAGELEKLVEDEKKHFKVYMDLKREWMNATDEKVSVENQLNYAKSQLDLLEKTNVFNATFHIWHDGHFGTINGFRLGRLPDIPVEWKEINIAWGQTVHLMSSLAKRMDFTFENYRLVPFGDHAHIEVLSDKGVDRLPLYHTGGLRFLYDVKFDQGMVAFLECLAQFKNEVEKRNSDFTLPYSMSQGTITDNNSEKAYSIKYQMNSEEEWTKALKFMLTNLKWAVAYYTADI</sequence>
<evidence type="ECO:0000256" key="3">
    <source>
        <dbReference type="SAM" id="Coils"/>
    </source>
</evidence>
<organism evidence="6 7">
    <name type="scientific">Varroa destructor</name>
    <name type="common">Honeybee mite</name>
    <dbReference type="NCBI Taxonomy" id="109461"/>
    <lineage>
        <taxon>Eukaryota</taxon>
        <taxon>Metazoa</taxon>
        <taxon>Ecdysozoa</taxon>
        <taxon>Arthropoda</taxon>
        <taxon>Chelicerata</taxon>
        <taxon>Arachnida</taxon>
        <taxon>Acari</taxon>
        <taxon>Parasitiformes</taxon>
        <taxon>Mesostigmata</taxon>
        <taxon>Gamasina</taxon>
        <taxon>Dermanyssoidea</taxon>
        <taxon>Varroidae</taxon>
        <taxon>Varroa</taxon>
    </lineage>
</organism>
<comment type="similarity">
    <text evidence="1">Belongs to the beclin family.</text>
</comment>
<dbReference type="KEGG" id="vde:111248818"/>
<protein>
    <recommendedName>
        <fullName evidence="8">Beclin-1</fullName>
    </recommendedName>
</protein>
<dbReference type="InterPro" id="IPR038274">
    <property type="entry name" value="Atg6/Beclin_C_sf"/>
</dbReference>
<dbReference type="InterPro" id="IPR007243">
    <property type="entry name" value="Atg6/Beclin"/>
</dbReference>
<dbReference type="Pfam" id="PF17675">
    <property type="entry name" value="APG6_N"/>
    <property type="match status" value="1"/>
</dbReference>
<dbReference type="RefSeq" id="XP_022657546.1">
    <property type="nucleotide sequence ID" value="XM_022801811.1"/>
</dbReference>
<evidence type="ECO:0000313" key="7">
    <source>
        <dbReference type="Proteomes" id="UP000594260"/>
    </source>
</evidence>
<dbReference type="GO" id="GO:0030674">
    <property type="term" value="F:protein-macromolecule adaptor activity"/>
    <property type="evidence" value="ECO:0007669"/>
    <property type="project" value="TreeGrafter"/>
</dbReference>
<evidence type="ECO:0000259" key="5">
    <source>
        <dbReference type="Pfam" id="PF17675"/>
    </source>
</evidence>
<dbReference type="EnsemblMetazoa" id="XM_022801811">
    <property type="protein sequence ID" value="XP_022657546"/>
    <property type="gene ID" value="LOC111248818"/>
</dbReference>
<dbReference type="GO" id="GO:0000407">
    <property type="term" value="C:phagophore assembly site"/>
    <property type="evidence" value="ECO:0007669"/>
    <property type="project" value="TreeGrafter"/>
</dbReference>
<dbReference type="Pfam" id="PF04111">
    <property type="entry name" value="APG6"/>
    <property type="match status" value="1"/>
</dbReference>
<dbReference type="GO" id="GO:0000423">
    <property type="term" value="P:mitophagy"/>
    <property type="evidence" value="ECO:0007669"/>
    <property type="project" value="TreeGrafter"/>
</dbReference>
<keyword evidence="2 3" id="KW-0175">Coiled coil</keyword>
<dbReference type="PANTHER" id="PTHR12768:SF4">
    <property type="entry name" value="BECLIN-1"/>
    <property type="match status" value="1"/>
</dbReference>
<proteinExistence type="inferred from homology"/>
<dbReference type="PANTHER" id="PTHR12768">
    <property type="entry name" value="BECLIN 1"/>
    <property type="match status" value="1"/>
</dbReference>
<evidence type="ECO:0000313" key="6">
    <source>
        <dbReference type="EnsemblMetazoa" id="XP_022657546"/>
    </source>
</evidence>
<dbReference type="GeneID" id="111248818"/>
<feature type="domain" description="Atg6 BARA" evidence="4">
    <location>
        <begin position="254"/>
        <end position="431"/>
    </location>
</feature>
<feature type="coiled-coil region" evidence="3">
    <location>
        <begin position="135"/>
        <end position="257"/>
    </location>
</feature>
<dbReference type="FunFam" id="1.10.418.40:FF:000001">
    <property type="entry name" value="beclin-1 isoform X1"/>
    <property type="match status" value="1"/>
</dbReference>
<evidence type="ECO:0000256" key="2">
    <source>
        <dbReference type="ARBA" id="ARBA00023054"/>
    </source>
</evidence>
<dbReference type="GO" id="GO:0043548">
    <property type="term" value="F:phosphatidylinositol 3-kinase binding"/>
    <property type="evidence" value="ECO:0007669"/>
    <property type="project" value="TreeGrafter"/>
</dbReference>
<dbReference type="GO" id="GO:0000045">
    <property type="term" value="P:autophagosome assembly"/>
    <property type="evidence" value="ECO:0007669"/>
    <property type="project" value="TreeGrafter"/>
</dbReference>
<dbReference type="InParanoid" id="A0A7M7JVI2"/>
<feature type="domain" description="Atg6/beclin coiled-coil" evidence="5">
    <location>
        <begin position="125"/>
        <end position="251"/>
    </location>
</feature>
<dbReference type="OMA" id="EWDVYKA"/>
<name>A0A7M7JVI2_VARDE</name>
<dbReference type="GO" id="GO:0006995">
    <property type="term" value="P:cellular response to nitrogen starvation"/>
    <property type="evidence" value="ECO:0007669"/>
    <property type="project" value="TreeGrafter"/>
</dbReference>